<accession>A0A6N3EXV1</accession>
<dbReference type="AlphaFoldDB" id="A0A6N3EXV1"/>
<organism evidence="1">
    <name type="scientific">Enterobacter agglomerans</name>
    <name type="common">Erwinia herbicola</name>
    <name type="synonym">Pantoea agglomerans</name>
    <dbReference type="NCBI Taxonomy" id="549"/>
    <lineage>
        <taxon>Bacteria</taxon>
        <taxon>Pseudomonadati</taxon>
        <taxon>Pseudomonadota</taxon>
        <taxon>Gammaproteobacteria</taxon>
        <taxon>Enterobacterales</taxon>
        <taxon>Erwiniaceae</taxon>
        <taxon>Pantoea</taxon>
        <taxon>Pantoea agglomerans group</taxon>
    </lineage>
</organism>
<proteinExistence type="predicted"/>
<dbReference type="EMBL" id="CACRUS010000015">
    <property type="protein sequence ID" value="VYU44461.1"/>
    <property type="molecule type" value="Genomic_DNA"/>
</dbReference>
<gene>
    <name evidence="1" type="ORF">PALFYP105_04276</name>
</gene>
<name>A0A6N3EXV1_ENTAG</name>
<evidence type="ECO:0000313" key="1">
    <source>
        <dbReference type="EMBL" id="VYU44461.1"/>
    </source>
</evidence>
<sequence length="73" mass="8249">MQTMRTVCPDCGSEMFNQPDDFDFETNFTGVSCADCGREITKDDVVNQATDTVKKQLDDMLRNSLKGTGWKFD</sequence>
<protein>
    <submittedName>
        <fullName evidence="1">Uncharacterized protein</fullName>
    </submittedName>
</protein>
<reference evidence="1" key="1">
    <citation type="submission" date="2019-11" db="EMBL/GenBank/DDBJ databases">
        <authorList>
            <person name="Feng L."/>
        </authorList>
    </citation>
    <scope>NUCLEOTIDE SEQUENCE</scope>
    <source>
        <strain evidence="1">PagglomeransLFYP105</strain>
    </source>
</reference>